<reference evidence="2" key="1">
    <citation type="submission" date="2020-10" db="EMBL/GenBank/DDBJ databases">
        <authorList>
            <person name="Gilroy R."/>
        </authorList>
    </citation>
    <scope>NUCLEOTIDE SEQUENCE</scope>
    <source>
        <strain evidence="2">B2-22910</strain>
    </source>
</reference>
<feature type="domain" description="Beta-lactamase-related" evidence="1">
    <location>
        <begin position="6"/>
        <end position="333"/>
    </location>
</feature>
<dbReference type="Pfam" id="PF00144">
    <property type="entry name" value="Beta-lactamase"/>
    <property type="match status" value="1"/>
</dbReference>
<dbReference type="SUPFAM" id="SSF56601">
    <property type="entry name" value="beta-lactamase/transpeptidase-like"/>
    <property type="match status" value="1"/>
</dbReference>
<organism evidence="2 3">
    <name type="scientific">Candidatus Cryptobacteroides faecavium</name>
    <dbReference type="NCBI Taxonomy" id="2840762"/>
    <lineage>
        <taxon>Bacteria</taxon>
        <taxon>Pseudomonadati</taxon>
        <taxon>Bacteroidota</taxon>
        <taxon>Bacteroidia</taxon>
        <taxon>Bacteroidales</taxon>
        <taxon>Candidatus Cryptobacteroides</taxon>
    </lineage>
</organism>
<dbReference type="PANTHER" id="PTHR46825">
    <property type="entry name" value="D-ALANYL-D-ALANINE-CARBOXYPEPTIDASE/ENDOPEPTIDASE AMPH"/>
    <property type="match status" value="1"/>
</dbReference>
<dbReference type="EMBL" id="JADIMB010000059">
    <property type="protein sequence ID" value="MBO8470976.1"/>
    <property type="molecule type" value="Genomic_DNA"/>
</dbReference>
<dbReference type="PANTHER" id="PTHR46825:SF9">
    <property type="entry name" value="BETA-LACTAMASE-RELATED DOMAIN-CONTAINING PROTEIN"/>
    <property type="match status" value="1"/>
</dbReference>
<dbReference type="AlphaFoldDB" id="A0A9D9IF31"/>
<comment type="caution">
    <text evidence="2">The sequence shown here is derived from an EMBL/GenBank/DDBJ whole genome shotgun (WGS) entry which is preliminary data.</text>
</comment>
<evidence type="ECO:0000313" key="2">
    <source>
        <dbReference type="EMBL" id="MBO8470976.1"/>
    </source>
</evidence>
<dbReference type="InterPro" id="IPR012338">
    <property type="entry name" value="Beta-lactam/transpept-like"/>
</dbReference>
<protein>
    <submittedName>
        <fullName evidence="2">Beta-lactamase family protein</fullName>
    </submittedName>
</protein>
<gene>
    <name evidence="2" type="ORF">IAB82_04175</name>
</gene>
<dbReference type="InterPro" id="IPR050491">
    <property type="entry name" value="AmpC-like"/>
</dbReference>
<sequence>MTAYLEQWEIKGASLAVMRNDSLVYAKGYGWADQEKNEPMTPRNILRMASVSKLITAAGIMLLQERDLLSLQDTVFGPHGILDDSLFTASIRQKNIYSITVEQLLRHQGGFTNSRGDPMFSTRDIIRQFRLDGPPDHNTLVSCVLKRPLGFKPGSWQRYSNFGYLLLSMIIEKISGEDYETFIQENVLRPAGCFDMHIANNYYEEKYPNEVRYYMHAGSEKVEEYNMSGRMVERCYGGNDIRALSGAGAWCGSPAELCRFVASIDGRPEVPDILSAESIAEMTEYFDPDTYSLGWNDTKPDGEWTRTGTLTGTSALVKYFPDGECWIMITNTSTWRGPGFTRYTEQLFKKCRELYSPLLPHRDMFGS</sequence>
<reference evidence="2" key="2">
    <citation type="journal article" date="2021" name="PeerJ">
        <title>Extensive microbial diversity within the chicken gut microbiome revealed by metagenomics and culture.</title>
        <authorList>
            <person name="Gilroy R."/>
            <person name="Ravi A."/>
            <person name="Getino M."/>
            <person name="Pursley I."/>
            <person name="Horton D.L."/>
            <person name="Alikhan N.F."/>
            <person name="Baker D."/>
            <person name="Gharbi K."/>
            <person name="Hall N."/>
            <person name="Watson M."/>
            <person name="Adriaenssens E.M."/>
            <person name="Foster-Nyarko E."/>
            <person name="Jarju S."/>
            <person name="Secka A."/>
            <person name="Antonio M."/>
            <person name="Oren A."/>
            <person name="Chaudhuri R.R."/>
            <person name="La Ragione R."/>
            <person name="Hildebrand F."/>
            <person name="Pallen M.J."/>
        </authorList>
    </citation>
    <scope>NUCLEOTIDE SEQUENCE</scope>
    <source>
        <strain evidence="2">B2-22910</strain>
    </source>
</reference>
<dbReference type="InterPro" id="IPR001466">
    <property type="entry name" value="Beta-lactam-related"/>
</dbReference>
<proteinExistence type="predicted"/>
<evidence type="ECO:0000313" key="3">
    <source>
        <dbReference type="Proteomes" id="UP000823603"/>
    </source>
</evidence>
<accession>A0A9D9IF31</accession>
<dbReference type="Gene3D" id="3.40.710.10">
    <property type="entry name" value="DD-peptidase/beta-lactamase superfamily"/>
    <property type="match status" value="1"/>
</dbReference>
<name>A0A9D9IF31_9BACT</name>
<dbReference type="Proteomes" id="UP000823603">
    <property type="component" value="Unassembled WGS sequence"/>
</dbReference>
<evidence type="ECO:0000259" key="1">
    <source>
        <dbReference type="Pfam" id="PF00144"/>
    </source>
</evidence>